<keyword evidence="3" id="KW-1185">Reference proteome</keyword>
<dbReference type="EMBL" id="JACGCM010000846">
    <property type="protein sequence ID" value="KAF6165525.1"/>
    <property type="molecule type" value="Genomic_DNA"/>
</dbReference>
<organism evidence="2 3">
    <name type="scientific">Kingdonia uniflora</name>
    <dbReference type="NCBI Taxonomy" id="39325"/>
    <lineage>
        <taxon>Eukaryota</taxon>
        <taxon>Viridiplantae</taxon>
        <taxon>Streptophyta</taxon>
        <taxon>Embryophyta</taxon>
        <taxon>Tracheophyta</taxon>
        <taxon>Spermatophyta</taxon>
        <taxon>Magnoliopsida</taxon>
        <taxon>Ranunculales</taxon>
        <taxon>Circaeasteraceae</taxon>
        <taxon>Kingdonia</taxon>
    </lineage>
</organism>
<feature type="region of interest" description="Disordered" evidence="1">
    <location>
        <begin position="1"/>
        <end position="23"/>
    </location>
</feature>
<evidence type="ECO:0000256" key="1">
    <source>
        <dbReference type="SAM" id="MobiDB-lite"/>
    </source>
</evidence>
<accession>A0A7J7NEC1</accession>
<proteinExistence type="predicted"/>
<evidence type="ECO:0000313" key="3">
    <source>
        <dbReference type="Proteomes" id="UP000541444"/>
    </source>
</evidence>
<dbReference type="Proteomes" id="UP000541444">
    <property type="component" value="Unassembled WGS sequence"/>
</dbReference>
<dbReference type="InterPro" id="IPR012334">
    <property type="entry name" value="Pectin_lyas_fold"/>
</dbReference>
<dbReference type="AlphaFoldDB" id="A0A7J7NEC1"/>
<name>A0A7J7NEC1_9MAGN</name>
<dbReference type="SUPFAM" id="SSF51126">
    <property type="entry name" value="Pectin lyase-like"/>
    <property type="match status" value="1"/>
</dbReference>
<dbReference type="PANTHER" id="PTHR33928">
    <property type="entry name" value="POLYGALACTURONASE QRT3"/>
    <property type="match status" value="1"/>
</dbReference>
<comment type="caution">
    <text evidence="2">The sequence shown here is derived from an EMBL/GenBank/DDBJ whole genome shotgun (WGS) entry which is preliminary data.</text>
</comment>
<evidence type="ECO:0000313" key="2">
    <source>
        <dbReference type="EMBL" id="KAF6165525.1"/>
    </source>
</evidence>
<gene>
    <name evidence="2" type="ORF">GIB67_015848</name>
</gene>
<evidence type="ECO:0008006" key="4">
    <source>
        <dbReference type="Google" id="ProtNLM"/>
    </source>
</evidence>
<dbReference type="InterPro" id="IPR011050">
    <property type="entry name" value="Pectin_lyase_fold/virulence"/>
</dbReference>
<dbReference type="GO" id="GO:0004650">
    <property type="term" value="F:polygalacturonase activity"/>
    <property type="evidence" value="ECO:0007669"/>
    <property type="project" value="InterPro"/>
</dbReference>
<reference evidence="2 3" key="1">
    <citation type="journal article" date="2020" name="IScience">
        <title>Genome Sequencing of the Endangered Kingdonia uniflora (Circaeasteraceae, Ranunculales) Reveals Potential Mechanisms of Evolutionary Specialization.</title>
        <authorList>
            <person name="Sun Y."/>
            <person name="Deng T."/>
            <person name="Zhang A."/>
            <person name="Moore M.J."/>
            <person name="Landis J.B."/>
            <person name="Lin N."/>
            <person name="Zhang H."/>
            <person name="Zhang X."/>
            <person name="Huang J."/>
            <person name="Zhang X."/>
            <person name="Sun H."/>
            <person name="Wang H."/>
        </authorList>
    </citation>
    <scope>NUCLEOTIDE SEQUENCE [LARGE SCALE GENOMIC DNA]</scope>
    <source>
        <strain evidence="2">TB1705</strain>
        <tissue evidence="2">Leaf</tissue>
    </source>
</reference>
<sequence>MTGTAAGKQPNENSDEEGVGQISRQAIARLSNWKTQQHGISANLSGFHPNLDADQAGNPFPQRQYQALCRYEPPKPNRFQLPTPEAVHAATPQRVDGMQCGEPQKSREKLPHSLTGFEEVVAAWLKHENCLEIIKKAWIEGHTGSRQLRLCKKLMHTKKELIAWNKREVNCVQNNIQSLRDQIGEGQKTPSDDNTRKEQEMQAQLNHCSKIGDFARQIKGGSLRASSTFPGDRHLIDVWSPSSSNKDGTRIYYEDITFRDLLLDSSLRGGGIYIVDSARIRINNCFFIHFTTQGILVYNGHETFISSLFLGQHLTVGGDRDDKYFSGTAIELASNDNSITDVAIFSAATGIVLRGQANMVTGVHCYKKATYFGGVGILVKLPSNSQTRINNCYMDYTAIVLEDPVQVQISNGFFLGDANVLLRSVQGRISGLNIVENMFSGDASRMKPIVKLEGEFTNIDQVVIDRNNVDGMSLKSTVGKLTMAGKRDLMGCRFFAPFAIS</sequence>
<dbReference type="PANTHER" id="PTHR33928:SF2">
    <property type="entry name" value="PECTATE LYASE SUPERFAMILY PROTEIN DOMAIN-CONTAINING PROTEIN-RELATED"/>
    <property type="match status" value="1"/>
</dbReference>
<dbReference type="OrthoDB" id="1046782at2759"/>
<dbReference type="Gene3D" id="2.160.20.10">
    <property type="entry name" value="Single-stranded right-handed beta-helix, Pectin lyase-like"/>
    <property type="match status" value="1"/>
</dbReference>
<dbReference type="InterPro" id="IPR039279">
    <property type="entry name" value="QRT3-like"/>
</dbReference>
<protein>
    <recommendedName>
        <fullName evidence="4">Pectin lyase-like superfamily protein</fullName>
    </recommendedName>
</protein>